<dbReference type="SUPFAM" id="SSF54909">
    <property type="entry name" value="Dimeric alpha+beta barrel"/>
    <property type="match status" value="1"/>
</dbReference>
<keyword evidence="3" id="KW-1185">Reference proteome</keyword>
<reference evidence="2 3" key="1">
    <citation type="submission" date="2011-11" db="EMBL/GenBank/DDBJ databases">
        <title>Complete sequence of Granulicella mallensis MP5ACTX8.</title>
        <authorList>
            <consortium name="US DOE Joint Genome Institute"/>
            <person name="Lucas S."/>
            <person name="Copeland A."/>
            <person name="Lapidus A."/>
            <person name="Cheng J.-F."/>
            <person name="Goodwin L."/>
            <person name="Pitluck S."/>
            <person name="Peters L."/>
            <person name="Lu M."/>
            <person name="Detter J.C."/>
            <person name="Han C."/>
            <person name="Tapia R."/>
            <person name="Land M."/>
            <person name="Hauser L."/>
            <person name="Kyrpides N."/>
            <person name="Ivanova N."/>
            <person name="Mikhailova N."/>
            <person name="Pagani I."/>
            <person name="Rawat S."/>
            <person name="Mannisto M."/>
            <person name="Haggblom M."/>
            <person name="Woyke T."/>
        </authorList>
    </citation>
    <scope>NUCLEOTIDE SEQUENCE [LARGE SCALE GENOMIC DNA]</scope>
    <source>
        <strain evidence="3">ATCC BAA-1857 / DSM 23137 / MP5ACTX8</strain>
    </source>
</reference>
<dbReference type="EMBL" id="CP003130">
    <property type="protein sequence ID" value="AEU38182.1"/>
    <property type="molecule type" value="Genomic_DNA"/>
</dbReference>
<dbReference type="Gene3D" id="3.30.70.100">
    <property type="match status" value="1"/>
</dbReference>
<dbReference type="eggNOG" id="COG5470">
    <property type="taxonomic scope" value="Bacteria"/>
</dbReference>
<dbReference type="RefSeq" id="WP_014267053.1">
    <property type="nucleotide sequence ID" value="NC_016631.1"/>
</dbReference>
<dbReference type="AlphaFoldDB" id="G8P236"/>
<dbReference type="InterPro" id="IPR011008">
    <property type="entry name" value="Dimeric_a/b-barrel"/>
</dbReference>
<dbReference type="Proteomes" id="UP000007113">
    <property type="component" value="Chromosome"/>
</dbReference>
<evidence type="ECO:0000259" key="1">
    <source>
        <dbReference type="Pfam" id="PF07045"/>
    </source>
</evidence>
<dbReference type="KEGG" id="gma:AciX8_3899"/>
<name>G8P236_GRAMM</name>
<dbReference type="HOGENOM" id="CLU_145407_0_2_0"/>
<feature type="domain" description="DUF1330" evidence="1">
    <location>
        <begin position="2"/>
        <end position="94"/>
    </location>
</feature>
<dbReference type="PANTHER" id="PTHR41521:SF4">
    <property type="entry name" value="BLR0684 PROTEIN"/>
    <property type="match status" value="1"/>
</dbReference>
<proteinExistence type="predicted"/>
<dbReference type="InterPro" id="IPR010753">
    <property type="entry name" value="DUF1330"/>
</dbReference>
<organism evidence="2 3">
    <name type="scientific">Granulicella mallensis (strain ATCC BAA-1857 / DSM 23137 / MP5ACTX8)</name>
    <dbReference type="NCBI Taxonomy" id="682795"/>
    <lineage>
        <taxon>Bacteria</taxon>
        <taxon>Pseudomonadati</taxon>
        <taxon>Acidobacteriota</taxon>
        <taxon>Terriglobia</taxon>
        <taxon>Terriglobales</taxon>
        <taxon>Acidobacteriaceae</taxon>
        <taxon>Granulicella</taxon>
    </lineage>
</organism>
<dbReference type="Pfam" id="PF07045">
    <property type="entry name" value="DUF1330"/>
    <property type="match status" value="1"/>
</dbReference>
<dbReference type="OrthoDB" id="9806380at2"/>
<gene>
    <name evidence="2" type="ordered locus">AciX8_3899</name>
</gene>
<dbReference type="STRING" id="682795.AciX8_3899"/>
<sequence>MPAYVVITREKTRNQAQLDQYKELAPASFKDHPVVFRARHGRQEVLEGAASENILILEFPSYEEAQAWYQSQEYQEASKHRFQGGDYRIILTEGISAS</sequence>
<dbReference type="PANTHER" id="PTHR41521">
    <property type="match status" value="1"/>
</dbReference>
<protein>
    <recommendedName>
        <fullName evidence="1">DUF1330 domain-containing protein</fullName>
    </recommendedName>
</protein>
<accession>G8P236</accession>
<evidence type="ECO:0000313" key="2">
    <source>
        <dbReference type="EMBL" id="AEU38182.1"/>
    </source>
</evidence>
<evidence type="ECO:0000313" key="3">
    <source>
        <dbReference type="Proteomes" id="UP000007113"/>
    </source>
</evidence>